<dbReference type="AlphaFoldDB" id="A0A5B0LRZ4"/>
<reference evidence="4 5" key="1">
    <citation type="submission" date="2019-05" db="EMBL/GenBank/DDBJ databases">
        <title>Emergence of the Ug99 lineage of the wheat stem rust pathogen through somatic hybridization.</title>
        <authorList>
            <person name="Li F."/>
            <person name="Upadhyaya N.M."/>
            <person name="Sperschneider J."/>
            <person name="Matny O."/>
            <person name="Nguyen-Phuc H."/>
            <person name="Mago R."/>
            <person name="Raley C."/>
            <person name="Miller M.E."/>
            <person name="Silverstein K.A.T."/>
            <person name="Henningsen E."/>
            <person name="Hirsch C.D."/>
            <person name="Visser B."/>
            <person name="Pretorius Z.A."/>
            <person name="Steffenson B.J."/>
            <person name="Schwessinger B."/>
            <person name="Dodds P.N."/>
            <person name="Figueroa M."/>
        </authorList>
    </citation>
    <scope>NUCLEOTIDE SEQUENCE [LARGE SCALE GENOMIC DNA]</scope>
    <source>
        <strain evidence="3">21-0</strain>
        <strain evidence="2 5">Ug99</strain>
    </source>
</reference>
<evidence type="ECO:0000313" key="3">
    <source>
        <dbReference type="EMBL" id="KAA1071845.1"/>
    </source>
</evidence>
<evidence type="ECO:0000313" key="5">
    <source>
        <dbReference type="Proteomes" id="UP000325313"/>
    </source>
</evidence>
<evidence type="ECO:0000313" key="2">
    <source>
        <dbReference type="EMBL" id="KAA1066643.1"/>
    </source>
</evidence>
<evidence type="ECO:0000256" key="1">
    <source>
        <dbReference type="SAM" id="SignalP"/>
    </source>
</evidence>
<dbReference type="Proteomes" id="UP000324748">
    <property type="component" value="Unassembled WGS sequence"/>
</dbReference>
<dbReference type="EMBL" id="VDEP01000509">
    <property type="protein sequence ID" value="KAA1066643.1"/>
    <property type="molecule type" value="Genomic_DNA"/>
</dbReference>
<evidence type="ECO:0000313" key="4">
    <source>
        <dbReference type="Proteomes" id="UP000324748"/>
    </source>
</evidence>
<feature type="chain" id="PRO_5036137051" evidence="1">
    <location>
        <begin position="20"/>
        <end position="112"/>
    </location>
</feature>
<protein>
    <submittedName>
        <fullName evidence="2">Uncharacterized protein</fullName>
    </submittedName>
</protein>
<proteinExistence type="predicted"/>
<keyword evidence="1" id="KW-0732">Signal</keyword>
<keyword evidence="4" id="KW-1185">Reference proteome</keyword>
<accession>A0A5B0LRZ4</accession>
<comment type="caution">
    <text evidence="2">The sequence shown here is derived from an EMBL/GenBank/DDBJ whole genome shotgun (WGS) entry which is preliminary data.</text>
</comment>
<name>A0A5B0LRZ4_PUCGR</name>
<dbReference type="EMBL" id="VSWC01000170">
    <property type="protein sequence ID" value="KAA1071845.1"/>
    <property type="molecule type" value="Genomic_DNA"/>
</dbReference>
<dbReference type="Proteomes" id="UP000325313">
    <property type="component" value="Unassembled WGS sequence"/>
</dbReference>
<organism evidence="2 5">
    <name type="scientific">Puccinia graminis f. sp. tritici</name>
    <dbReference type="NCBI Taxonomy" id="56615"/>
    <lineage>
        <taxon>Eukaryota</taxon>
        <taxon>Fungi</taxon>
        <taxon>Dikarya</taxon>
        <taxon>Basidiomycota</taxon>
        <taxon>Pucciniomycotina</taxon>
        <taxon>Pucciniomycetes</taxon>
        <taxon>Pucciniales</taxon>
        <taxon>Pucciniaceae</taxon>
        <taxon>Puccinia</taxon>
    </lineage>
</organism>
<feature type="signal peptide" evidence="1">
    <location>
        <begin position="1"/>
        <end position="19"/>
    </location>
</feature>
<gene>
    <name evidence="3" type="ORF">PGT21_021143</name>
    <name evidence="2" type="ORF">PGTUg99_003358</name>
</gene>
<sequence>MKCSATAWLWAALMGAALGNLVTAPVRCPACRCTNTRVTSSTGPSQCRRWFTCALKVVHYRCTSMGVTTNDHACNDCDNEWTSCNCVFEVMKHRFANCPTSGVHPWLGQAPS</sequence>